<organism evidence="1">
    <name type="scientific">marine sediment metagenome</name>
    <dbReference type="NCBI Taxonomy" id="412755"/>
    <lineage>
        <taxon>unclassified sequences</taxon>
        <taxon>metagenomes</taxon>
        <taxon>ecological metagenomes</taxon>
    </lineage>
</organism>
<name>X1BIL7_9ZZZZ</name>
<comment type="caution">
    <text evidence="1">The sequence shown here is derived from an EMBL/GenBank/DDBJ whole genome shotgun (WGS) entry which is preliminary data.</text>
</comment>
<reference evidence="1" key="1">
    <citation type="journal article" date="2014" name="Front. Microbiol.">
        <title>High frequency of phylogenetically diverse reductive dehalogenase-homologous genes in deep subseafloor sedimentary metagenomes.</title>
        <authorList>
            <person name="Kawai M."/>
            <person name="Futagami T."/>
            <person name="Toyoda A."/>
            <person name="Takaki Y."/>
            <person name="Nishi S."/>
            <person name="Hori S."/>
            <person name="Arai W."/>
            <person name="Tsubouchi T."/>
            <person name="Morono Y."/>
            <person name="Uchiyama I."/>
            <person name="Ito T."/>
            <person name="Fujiyama A."/>
            <person name="Inagaki F."/>
            <person name="Takami H."/>
        </authorList>
    </citation>
    <scope>NUCLEOTIDE SEQUENCE</scope>
    <source>
        <strain evidence="1">Expedition CK06-06</strain>
    </source>
</reference>
<dbReference type="EMBL" id="BART01001638">
    <property type="protein sequence ID" value="GAG71896.1"/>
    <property type="molecule type" value="Genomic_DNA"/>
</dbReference>
<dbReference type="AlphaFoldDB" id="X1BIL7"/>
<sequence>LKEKDFSRKPLDSLTSPDLAKPSIVLAFKDIKP</sequence>
<protein>
    <submittedName>
        <fullName evidence="1">Uncharacterized protein</fullName>
    </submittedName>
</protein>
<feature type="non-terminal residue" evidence="1">
    <location>
        <position position="1"/>
    </location>
</feature>
<accession>X1BIL7</accession>
<evidence type="ECO:0000313" key="1">
    <source>
        <dbReference type="EMBL" id="GAG71896.1"/>
    </source>
</evidence>
<gene>
    <name evidence="1" type="ORF">S01H4_05589</name>
</gene>
<proteinExistence type="predicted"/>